<evidence type="ECO:0000256" key="4">
    <source>
        <dbReference type="ARBA" id="ARBA00022729"/>
    </source>
</evidence>
<dbReference type="GO" id="GO:0030170">
    <property type="term" value="F:pyridoxal phosphate binding"/>
    <property type="evidence" value="ECO:0007669"/>
    <property type="project" value="InterPro"/>
</dbReference>
<dbReference type="GO" id="GO:0098552">
    <property type="term" value="C:side of membrane"/>
    <property type="evidence" value="ECO:0007669"/>
    <property type="project" value="UniProtKB-KW"/>
</dbReference>
<dbReference type="GO" id="GO:0005886">
    <property type="term" value="C:plasma membrane"/>
    <property type="evidence" value="ECO:0007669"/>
    <property type="project" value="UniProtKB-SubCell"/>
</dbReference>
<keyword evidence="6" id="KW-0325">Glycoprotein</keyword>
<keyword evidence="7" id="KW-0449">Lipoprotein</keyword>
<dbReference type="InterPro" id="IPR017853">
    <property type="entry name" value="GH"/>
</dbReference>
<comment type="similarity">
    <text evidence="3">Belongs to the class-III pyridoxal-phosphate-dependent aminotransferase family.</text>
</comment>
<evidence type="ECO:0000256" key="1">
    <source>
        <dbReference type="ARBA" id="ARBA00004609"/>
    </source>
</evidence>
<keyword evidence="7" id="KW-0808">Transferase</keyword>
<evidence type="ECO:0000313" key="9">
    <source>
        <dbReference type="EMBL" id="UJO25073.1"/>
    </source>
</evidence>
<dbReference type="GeneID" id="71994390"/>
<dbReference type="KEGG" id="ffu:CLAFUR5_14512"/>
<dbReference type="InterPro" id="IPR005814">
    <property type="entry name" value="Aminotrans_3"/>
</dbReference>
<dbReference type="Gene3D" id="3.40.640.10">
    <property type="entry name" value="Type I PLP-dependent aspartate aminotransferase-like (Major domain)"/>
    <property type="match status" value="1"/>
</dbReference>
<gene>
    <name evidence="9" type="ORF">CLAFUR5_14512</name>
</gene>
<dbReference type="InterPro" id="IPR015421">
    <property type="entry name" value="PyrdxlP-dep_Trfase_major"/>
</dbReference>
<dbReference type="Pfam" id="PF03198">
    <property type="entry name" value="Glyco_hydro_72"/>
    <property type="match status" value="1"/>
</dbReference>
<sequence>MKATFGGAALALASLATASILPRQNCNLPAVTSEGNAFWADGKRFYVRGVAYQPGGAADAADPMLDMQSFKRDVEEFKNLGINTIRIYTIDNSQNHDEAMALLCDAGIYLALDANTPGYSLNRQNIDSLHASYNDVYLQSVFATIDAFAGYSNLLLFFSGNEVINARNNTNAAPYIKAVTRDMKNYIRAQAPREIPVGYSSADVAENIEAQALYFACGEDDIARSDFFAFNDYSWCDPSSYQESGWSAKVETYSNYSLPLFLSEFGCITNTREWNEIEALYSPEMTVAYSGGLAYEYTLEANGYGLVEVQNGKVVPNEDFKRLQAAYEATPNPSGDGGARRDRTAPECPAESEEWQVATTLLPEMPEGAQKFFKDGAGTGPGLSDKDGSQWAGTPSTTEPDLSNGVSSTEAEDPSFSSSASGGNSSSGGDQEGSASSARPVAALTVLALAGALVMGLCKGTRPGIDHSLDEGLDTVMLEYSFMSIKIYATIRFVPASMHNGQASHALIDGTSTNTSSILHAKLTSTPPPPEIVKAHGNYLTTSTGTSIFDATGGAAVACIGHGHPKVKEAIMRQLDEVEYCYAPFFTTSASENLAQLLTDSTRGEMSKVFIVSSGTEAIEASLKLARQYCVETGQTQRTRFIARYQSYHGNTLVSLDVGHHKARRGIYEPLLSTNVSHVSPCYIYRGKRPGQSEEEYAASLAAELDEEFRRVGPETVCALVLETVPGLTLGAPPPPPGYIKAMKSVCNAHGALLILDEVMCGMGRTGTLHAWEQEGVVPDLQTVAKGLGAGYQPIGALLIELVKDKTTKEQFPASEKVSATIHATLQKEFGISLLPGGGVADGTNGDVIMLAPAYNCTLADIELIVERTAKVIEAVLGPH</sequence>
<dbReference type="Pfam" id="PF00202">
    <property type="entry name" value="Aminotran_3"/>
    <property type="match status" value="1"/>
</dbReference>
<keyword evidence="5" id="KW-0663">Pyridoxal phosphate</keyword>
<evidence type="ECO:0000256" key="8">
    <source>
        <dbReference type="SAM" id="MobiDB-lite"/>
    </source>
</evidence>
<keyword evidence="10" id="KW-1185">Reference proteome</keyword>
<evidence type="ECO:0000256" key="7">
    <source>
        <dbReference type="RuleBase" id="RU361209"/>
    </source>
</evidence>
<accession>A0A9Q8UWJ6</accession>
<keyword evidence="4 7" id="KW-0732">Signal</keyword>
<dbReference type="Proteomes" id="UP000756132">
    <property type="component" value="Chromosome 13"/>
</dbReference>
<dbReference type="InterPro" id="IPR015422">
    <property type="entry name" value="PyrdxlP-dep_Trfase_small"/>
</dbReference>
<dbReference type="InterPro" id="IPR004886">
    <property type="entry name" value="Glucanosyltransferase"/>
</dbReference>
<proteinExistence type="inferred from homology"/>
<organism evidence="9 10">
    <name type="scientific">Passalora fulva</name>
    <name type="common">Tomato leaf mold</name>
    <name type="synonym">Cladosporium fulvum</name>
    <dbReference type="NCBI Taxonomy" id="5499"/>
    <lineage>
        <taxon>Eukaryota</taxon>
        <taxon>Fungi</taxon>
        <taxon>Dikarya</taxon>
        <taxon>Ascomycota</taxon>
        <taxon>Pezizomycotina</taxon>
        <taxon>Dothideomycetes</taxon>
        <taxon>Dothideomycetidae</taxon>
        <taxon>Mycosphaerellales</taxon>
        <taxon>Mycosphaerellaceae</taxon>
        <taxon>Fulvia</taxon>
    </lineage>
</organism>
<dbReference type="CDD" id="cd00610">
    <property type="entry name" value="OAT_like"/>
    <property type="match status" value="1"/>
</dbReference>
<dbReference type="OrthoDB" id="421038at2759"/>
<comment type="subcellular location">
    <subcellularLocation>
        <location evidence="1 7">Cell membrane</location>
        <topology evidence="1 7">Lipid-anchor</topology>
        <topology evidence="1 7">GPI-anchor</topology>
    </subcellularLocation>
</comment>
<reference evidence="9" key="2">
    <citation type="journal article" date="2022" name="Microb. Genom.">
        <title>A chromosome-scale genome assembly of the tomato pathogen Cladosporium fulvum reveals a compartmentalized genome architecture and the presence of a dispensable chromosome.</title>
        <authorList>
            <person name="Zaccaron A.Z."/>
            <person name="Chen L.H."/>
            <person name="Samaras A."/>
            <person name="Stergiopoulos I."/>
        </authorList>
    </citation>
    <scope>NUCLEOTIDE SEQUENCE</scope>
    <source>
        <strain evidence="9">Race5_Kim</strain>
    </source>
</reference>
<dbReference type="SUPFAM" id="SSF51445">
    <property type="entry name" value="(Trans)glycosidases"/>
    <property type="match status" value="1"/>
</dbReference>
<dbReference type="EC" id="2.4.1.-" evidence="7"/>
<evidence type="ECO:0000256" key="6">
    <source>
        <dbReference type="ARBA" id="ARBA00023180"/>
    </source>
</evidence>
<feature type="region of interest" description="Disordered" evidence="8">
    <location>
        <begin position="370"/>
        <end position="436"/>
    </location>
</feature>
<dbReference type="Gene3D" id="3.20.20.80">
    <property type="entry name" value="Glycosidases"/>
    <property type="match status" value="1"/>
</dbReference>
<dbReference type="PANTHER" id="PTHR43094:SF1">
    <property type="entry name" value="AMINOTRANSFERASE CLASS-III"/>
    <property type="match status" value="1"/>
</dbReference>
<feature type="compositionally biased region" description="Low complexity" evidence="8">
    <location>
        <begin position="415"/>
        <end position="434"/>
    </location>
</feature>
<feature type="chain" id="PRO_5040547898" description="1,3-beta-glucanosyltransferase" evidence="7">
    <location>
        <begin position="19"/>
        <end position="880"/>
    </location>
</feature>
<evidence type="ECO:0000256" key="5">
    <source>
        <dbReference type="ARBA" id="ARBA00022898"/>
    </source>
</evidence>
<dbReference type="GO" id="GO:0005829">
    <property type="term" value="C:cytosol"/>
    <property type="evidence" value="ECO:0007669"/>
    <property type="project" value="TreeGrafter"/>
</dbReference>
<dbReference type="GO" id="GO:0008483">
    <property type="term" value="F:transaminase activity"/>
    <property type="evidence" value="ECO:0007669"/>
    <property type="project" value="InterPro"/>
</dbReference>
<feature type="signal peptide" evidence="7">
    <location>
        <begin position="1"/>
        <end position="18"/>
    </location>
</feature>
<dbReference type="PANTHER" id="PTHR43094">
    <property type="entry name" value="AMINOTRANSFERASE"/>
    <property type="match status" value="1"/>
</dbReference>
<protein>
    <recommendedName>
        <fullName evidence="7">1,3-beta-glucanosyltransferase</fullName>
        <ecNumber evidence="7">2.4.1.-</ecNumber>
    </recommendedName>
</protein>
<dbReference type="EMBL" id="CP090175">
    <property type="protein sequence ID" value="UJO25073.1"/>
    <property type="molecule type" value="Genomic_DNA"/>
</dbReference>
<evidence type="ECO:0000313" key="10">
    <source>
        <dbReference type="Proteomes" id="UP000756132"/>
    </source>
</evidence>
<dbReference type="InterPro" id="IPR015424">
    <property type="entry name" value="PyrdxlP-dep_Trfase"/>
</dbReference>
<dbReference type="Gene3D" id="3.90.1150.10">
    <property type="entry name" value="Aspartate Aminotransferase, domain 1"/>
    <property type="match status" value="2"/>
</dbReference>
<feature type="compositionally biased region" description="Polar residues" evidence="8">
    <location>
        <begin position="391"/>
        <end position="409"/>
    </location>
</feature>
<dbReference type="RefSeq" id="XP_047769439.1">
    <property type="nucleotide sequence ID" value="XM_047913660.1"/>
</dbReference>
<reference evidence="9" key="1">
    <citation type="submission" date="2021-12" db="EMBL/GenBank/DDBJ databases">
        <authorList>
            <person name="Zaccaron A."/>
            <person name="Stergiopoulos I."/>
        </authorList>
    </citation>
    <scope>NUCLEOTIDE SEQUENCE</scope>
    <source>
        <strain evidence="9">Race5_Kim</strain>
    </source>
</reference>
<dbReference type="AlphaFoldDB" id="A0A9Q8UWJ6"/>
<dbReference type="SUPFAM" id="SSF53383">
    <property type="entry name" value="PLP-dependent transferases"/>
    <property type="match status" value="1"/>
</dbReference>
<name>A0A9Q8UWJ6_PASFU</name>
<evidence type="ECO:0000256" key="2">
    <source>
        <dbReference type="ARBA" id="ARBA00007528"/>
    </source>
</evidence>
<feature type="region of interest" description="Disordered" evidence="8">
    <location>
        <begin position="328"/>
        <end position="354"/>
    </location>
</feature>
<comment type="function">
    <text evidence="7">Splits internally a 1,3-beta-glucan molecule and transfers the newly generated reducing end (the donor) to the non-reducing end of another 1,3-beta-glucan molecule (the acceptor) forming a 1,3-beta linkage, resulting in the elongation of 1,3-beta-glucan chains in the cell wall.</text>
</comment>
<keyword evidence="7" id="KW-0472">Membrane</keyword>
<keyword evidence="7" id="KW-0336">GPI-anchor</keyword>
<comment type="similarity">
    <text evidence="2 7">Belongs to the glycosyl hydrolase 72 family.</text>
</comment>
<evidence type="ECO:0000256" key="3">
    <source>
        <dbReference type="ARBA" id="ARBA00008954"/>
    </source>
</evidence>